<gene>
    <name evidence="3" type="ORF">MGAL_10B077358</name>
</gene>
<keyword evidence="1" id="KW-0479">Metal-binding</keyword>
<dbReference type="InterPro" id="IPR000315">
    <property type="entry name" value="Znf_B-box"/>
</dbReference>
<dbReference type="PROSITE" id="PS50119">
    <property type="entry name" value="ZF_BBOX"/>
    <property type="match status" value="1"/>
</dbReference>
<dbReference type="AlphaFoldDB" id="A0A8B6H1H1"/>
<dbReference type="SUPFAM" id="SSF101898">
    <property type="entry name" value="NHL repeat"/>
    <property type="match status" value="1"/>
</dbReference>
<dbReference type="Gene3D" id="3.30.160.60">
    <property type="entry name" value="Classic Zinc Finger"/>
    <property type="match status" value="1"/>
</dbReference>
<reference evidence="3" key="1">
    <citation type="submission" date="2018-11" db="EMBL/GenBank/DDBJ databases">
        <authorList>
            <person name="Alioto T."/>
            <person name="Alioto T."/>
        </authorList>
    </citation>
    <scope>NUCLEOTIDE SEQUENCE</scope>
</reference>
<evidence type="ECO:0000313" key="3">
    <source>
        <dbReference type="EMBL" id="VDI72363.1"/>
    </source>
</evidence>
<evidence type="ECO:0000259" key="2">
    <source>
        <dbReference type="PROSITE" id="PS50119"/>
    </source>
</evidence>
<comment type="caution">
    <text evidence="3">The sequence shown here is derived from an EMBL/GenBank/DDBJ whole genome shotgun (WGS) entry which is preliminary data.</text>
</comment>
<keyword evidence="1" id="KW-0863">Zinc-finger</keyword>
<name>A0A8B6H1H1_MYTGA</name>
<organism evidence="3 4">
    <name type="scientific">Mytilus galloprovincialis</name>
    <name type="common">Mediterranean mussel</name>
    <dbReference type="NCBI Taxonomy" id="29158"/>
    <lineage>
        <taxon>Eukaryota</taxon>
        <taxon>Metazoa</taxon>
        <taxon>Spiralia</taxon>
        <taxon>Lophotrochozoa</taxon>
        <taxon>Mollusca</taxon>
        <taxon>Bivalvia</taxon>
        <taxon>Autobranchia</taxon>
        <taxon>Pteriomorphia</taxon>
        <taxon>Mytilida</taxon>
        <taxon>Mytiloidea</taxon>
        <taxon>Mytilidae</taxon>
        <taxon>Mytilinae</taxon>
        <taxon>Mytilus</taxon>
    </lineage>
</organism>
<keyword evidence="4" id="KW-1185">Reference proteome</keyword>
<dbReference type="OrthoDB" id="6089271at2759"/>
<dbReference type="EMBL" id="UYJE01009317">
    <property type="protein sequence ID" value="VDI72363.1"/>
    <property type="molecule type" value="Genomic_DNA"/>
</dbReference>
<evidence type="ECO:0000256" key="1">
    <source>
        <dbReference type="PROSITE-ProRule" id="PRU00024"/>
    </source>
</evidence>
<dbReference type="PANTHER" id="PTHR25462">
    <property type="entry name" value="BONUS, ISOFORM C-RELATED"/>
    <property type="match status" value="1"/>
</dbReference>
<protein>
    <recommendedName>
        <fullName evidence="2">B box-type domain-containing protein</fullName>
    </recommendedName>
</protein>
<feature type="domain" description="B box-type" evidence="2">
    <location>
        <begin position="2"/>
        <end position="52"/>
    </location>
</feature>
<dbReference type="GO" id="GO:0008270">
    <property type="term" value="F:zinc ion binding"/>
    <property type="evidence" value="ECO:0007669"/>
    <property type="project" value="UniProtKB-KW"/>
</dbReference>
<evidence type="ECO:0000313" key="4">
    <source>
        <dbReference type="Proteomes" id="UP000596742"/>
    </source>
</evidence>
<sequence>MASSQMCGPCTRMDKTAPAVQFCTDCEDPLCADCVSTHKAIKVLAVHHLIDEDVRTDKIFSIKRTCSDHPDMCLEFYCSNHETLCCRTCSVNTHRTCGKILPIDVAARGIRSSVMLNEVIADLQALLQTTEKLVEDRAKNNENIGKAKATTLQKIVVFKLQLISELNELEKKLMTEVDETVKNLTRTAESDLSDIDIRHKAIVEISAQLECLTKHGSESQILMLLNTIRVDISKQENDFQNLIPSYECLDLNFKASEIKSALNSLGSVEIISVPCYITHKPKKYDQAQIQQKYEKMPTKFKLKTDLQVPHSNGRISSIVVTNDNKLLLCKQGDKSKALSLWSDTGDHIQDCALAGTASGIAMIPGTNEAVVTLPNIGSIQFVNITSMVPGKSMKVPDKCYGVTIIKEMIVLGGKGKLYFLSMTGSFIKAINVGSDYLNSLKANKMGMIYCCETGNDTLHGIDIKGTVIFSYKSPGFNGPIGMAFDGKDNLYVATWYNHKLHRLSKDGKLIDILLTKEDGLNEPYDVAFNNNYTKLYIANRLGTVNKDVLIFECA</sequence>
<dbReference type="PANTHER" id="PTHR25462:SF296">
    <property type="entry name" value="MEIOTIC P26, ISOFORM F"/>
    <property type="match status" value="1"/>
</dbReference>
<dbReference type="InterPro" id="IPR011042">
    <property type="entry name" value="6-blade_b-propeller_TolB-like"/>
</dbReference>
<proteinExistence type="predicted"/>
<dbReference type="InterPro" id="IPR047153">
    <property type="entry name" value="TRIM45/56/19-like"/>
</dbReference>
<accession>A0A8B6H1H1</accession>
<keyword evidence="1" id="KW-0862">Zinc</keyword>
<dbReference type="SUPFAM" id="SSF57845">
    <property type="entry name" value="B-box zinc-binding domain"/>
    <property type="match status" value="1"/>
</dbReference>
<dbReference type="Proteomes" id="UP000596742">
    <property type="component" value="Unassembled WGS sequence"/>
</dbReference>
<dbReference type="Gene3D" id="2.120.10.30">
    <property type="entry name" value="TolB, C-terminal domain"/>
    <property type="match status" value="1"/>
</dbReference>